<dbReference type="EMBL" id="CDSF01000144">
    <property type="protein sequence ID" value="CEP03423.1"/>
    <property type="molecule type" value="Genomic_DNA"/>
</dbReference>
<proteinExistence type="predicted"/>
<keyword evidence="1" id="KW-0175">Coiled coil</keyword>
<protein>
    <submittedName>
        <fullName evidence="3">Uncharacterized protein</fullName>
    </submittedName>
</protein>
<name>A0A0G4J735_PLABS</name>
<evidence type="ECO:0000313" key="4">
    <source>
        <dbReference type="EMBL" id="SPQ95655.1"/>
    </source>
</evidence>
<evidence type="ECO:0000313" key="3">
    <source>
        <dbReference type="EMBL" id="CEP03423.1"/>
    </source>
</evidence>
<feature type="compositionally biased region" description="Acidic residues" evidence="2">
    <location>
        <begin position="102"/>
        <end position="121"/>
    </location>
</feature>
<geneLocation type="mitochondrion" evidence="4"/>
<dbReference type="Proteomes" id="UP000290189">
    <property type="component" value="Unassembled WGS sequence"/>
</dbReference>
<keyword evidence="4" id="KW-0496">Mitochondrion</keyword>
<evidence type="ECO:0000313" key="6">
    <source>
        <dbReference type="Proteomes" id="UP000290189"/>
    </source>
</evidence>
<evidence type="ECO:0000256" key="1">
    <source>
        <dbReference type="SAM" id="Coils"/>
    </source>
</evidence>
<evidence type="ECO:0000256" key="2">
    <source>
        <dbReference type="SAM" id="MobiDB-lite"/>
    </source>
</evidence>
<dbReference type="EMBL" id="OVEO01000004">
    <property type="protein sequence ID" value="SPQ95655.1"/>
    <property type="molecule type" value="Genomic_DNA"/>
</dbReference>
<sequence>MWRLGRQVRAQCLARAISSKAPEPGSLLQELSAAWSGFDALPADTKLSVMDMAADLKQREAVAWGAKALSDVTMSEAETMVTLAETRGRNQMLLKELAQAACDEDSDTDDDREASDDDDDVSAELDRIRGDMGEWHDQMASMKEELTAQVNSVVDGLIAISKEAADARREQNHVHERLQQDVADCRTVGDKASELSMQAMDQASQALAAVEEHTETQQDNLCQALELLDHLRERVDAFGVQLNETVAASDHQDSEAADVRHRVQQVESRMRDFMNQILHDVQKVPGKEAGPAVWREMATVYDNLGQSRKEIEQLRSDVDVLAEQRDEERQSYKRLQGLTYKALDRVDMQKQELDRLTQSEANVMKLFAKLGEFDVDKALTGANLADLQMRLARDQTRVSTAAEQDTTWFGK</sequence>
<feature type="coiled-coil region" evidence="1">
    <location>
        <begin position="304"/>
        <end position="331"/>
    </location>
</feature>
<dbReference type="Proteomes" id="UP000039324">
    <property type="component" value="Unassembled WGS sequence"/>
</dbReference>
<dbReference type="AlphaFoldDB" id="A0A0G4J735"/>
<keyword evidence="5" id="KW-1185">Reference proteome</keyword>
<gene>
    <name evidence="3" type="ORF">PBRA_003183</name>
    <name evidence="4" type="ORF">PLBR_LOCUS2870</name>
</gene>
<feature type="region of interest" description="Disordered" evidence="2">
    <location>
        <begin position="100"/>
        <end position="121"/>
    </location>
</feature>
<evidence type="ECO:0000313" key="5">
    <source>
        <dbReference type="Proteomes" id="UP000039324"/>
    </source>
</evidence>
<reference evidence="3 5" key="1">
    <citation type="submission" date="2015-02" db="EMBL/GenBank/DDBJ databases">
        <authorList>
            <person name="Chooi Y.-H."/>
        </authorList>
    </citation>
    <scope>NUCLEOTIDE SEQUENCE [LARGE SCALE GENOMIC DNA]</scope>
    <source>
        <strain evidence="3">E3</strain>
    </source>
</reference>
<reference evidence="4 6" key="2">
    <citation type="submission" date="2018-03" db="EMBL/GenBank/DDBJ databases">
        <authorList>
            <person name="Fogelqvist J."/>
        </authorList>
    </citation>
    <scope>NUCLEOTIDE SEQUENCE [LARGE SCALE GENOMIC DNA]</scope>
</reference>
<organism evidence="3 5">
    <name type="scientific">Plasmodiophora brassicae</name>
    <name type="common">Clubroot disease agent</name>
    <dbReference type="NCBI Taxonomy" id="37360"/>
    <lineage>
        <taxon>Eukaryota</taxon>
        <taxon>Sar</taxon>
        <taxon>Rhizaria</taxon>
        <taxon>Endomyxa</taxon>
        <taxon>Phytomyxea</taxon>
        <taxon>Plasmodiophorida</taxon>
        <taxon>Plasmodiophoridae</taxon>
        <taxon>Plasmodiophora</taxon>
    </lineage>
</organism>
<accession>A0A0G4J735</accession>